<feature type="domain" description="PDZ" evidence="6">
    <location>
        <begin position="8"/>
        <end position="84"/>
    </location>
</feature>
<dbReference type="GO" id="GO:0005856">
    <property type="term" value="C:cytoskeleton"/>
    <property type="evidence" value="ECO:0007669"/>
    <property type="project" value="UniProtKB-SubCell"/>
</dbReference>
<name>A0ABD1K827_9TELE</name>
<evidence type="ECO:0000256" key="1">
    <source>
        <dbReference type="ARBA" id="ARBA00004245"/>
    </source>
</evidence>
<accession>A0ABD1K827</accession>
<feature type="compositionally biased region" description="Polar residues" evidence="5">
    <location>
        <begin position="192"/>
        <end position="202"/>
    </location>
</feature>
<feature type="region of interest" description="Disordered" evidence="5">
    <location>
        <begin position="192"/>
        <end position="217"/>
    </location>
</feature>
<comment type="caution">
    <text evidence="7">The sequence shown here is derived from an EMBL/GenBank/DDBJ whole genome shotgun (WGS) entry which is preliminary data.</text>
</comment>
<proteinExistence type="predicted"/>
<dbReference type="AlphaFoldDB" id="A0ABD1K827"/>
<reference evidence="7 8" key="1">
    <citation type="submission" date="2024-09" db="EMBL/GenBank/DDBJ databases">
        <title>A chromosome-level genome assembly of Gray's grenadier anchovy, Coilia grayii.</title>
        <authorList>
            <person name="Fu Z."/>
        </authorList>
    </citation>
    <scope>NUCLEOTIDE SEQUENCE [LARGE SCALE GENOMIC DNA]</scope>
    <source>
        <strain evidence="7">G4</strain>
        <tissue evidence="7">Muscle</tissue>
    </source>
</reference>
<dbReference type="InterPro" id="IPR036034">
    <property type="entry name" value="PDZ_sf"/>
</dbReference>
<sequence length="217" mass="23493">MPQTVTLSGPSPWGFRLVGGRDFSTPLTISRITPGSKAALGDLCPGDTILAINGESTDALTHMEAQNRIKACKDQLVLDISRSENKVWSPAVSEDGKTSPFSVCSEPDSQVKCWDKFLFTSYGTVSFRLAPAQLPLQLSALLNKYLYHHDNSPGAPKYSFPEKTGNDTWNLTDLLMYSEGLGLPDERGSCRSVCSTGPTATHPQPGAMLGNRRETGQ</sequence>
<dbReference type="SMART" id="SM00228">
    <property type="entry name" value="PDZ"/>
    <property type="match status" value="1"/>
</dbReference>
<keyword evidence="3" id="KW-0440">LIM domain</keyword>
<dbReference type="SUPFAM" id="SSF50156">
    <property type="entry name" value="PDZ domain-like"/>
    <property type="match status" value="1"/>
</dbReference>
<dbReference type="EMBL" id="JBHFQA010000008">
    <property type="protein sequence ID" value="KAL2095293.1"/>
    <property type="molecule type" value="Genomic_DNA"/>
</dbReference>
<dbReference type="PROSITE" id="PS50106">
    <property type="entry name" value="PDZ"/>
    <property type="match status" value="1"/>
</dbReference>
<comment type="subcellular location">
    <subcellularLocation>
        <location evidence="1">Cytoplasm</location>
        <location evidence="1">Cytoskeleton</location>
    </subcellularLocation>
</comment>
<keyword evidence="3" id="KW-0479">Metal-binding</keyword>
<dbReference type="PANTHER" id="PTHR24214">
    <property type="entry name" value="PDZ AND LIM DOMAIN PROTEIN ZASP"/>
    <property type="match status" value="1"/>
</dbReference>
<organism evidence="7 8">
    <name type="scientific">Coilia grayii</name>
    <name type="common">Gray's grenadier anchovy</name>
    <dbReference type="NCBI Taxonomy" id="363190"/>
    <lineage>
        <taxon>Eukaryota</taxon>
        <taxon>Metazoa</taxon>
        <taxon>Chordata</taxon>
        <taxon>Craniata</taxon>
        <taxon>Vertebrata</taxon>
        <taxon>Euteleostomi</taxon>
        <taxon>Actinopterygii</taxon>
        <taxon>Neopterygii</taxon>
        <taxon>Teleostei</taxon>
        <taxon>Clupei</taxon>
        <taxon>Clupeiformes</taxon>
        <taxon>Clupeoidei</taxon>
        <taxon>Engraulidae</taxon>
        <taxon>Coilinae</taxon>
        <taxon>Coilia</taxon>
    </lineage>
</organism>
<keyword evidence="4" id="KW-0206">Cytoskeleton</keyword>
<dbReference type="InterPro" id="IPR050604">
    <property type="entry name" value="PDZ-LIM_domain"/>
</dbReference>
<evidence type="ECO:0000313" key="7">
    <source>
        <dbReference type="EMBL" id="KAL2095293.1"/>
    </source>
</evidence>
<protein>
    <recommendedName>
        <fullName evidence="6">PDZ domain-containing protein</fullName>
    </recommendedName>
</protein>
<keyword evidence="8" id="KW-1185">Reference proteome</keyword>
<evidence type="ECO:0000256" key="5">
    <source>
        <dbReference type="SAM" id="MobiDB-lite"/>
    </source>
</evidence>
<gene>
    <name evidence="7" type="ORF">ACEWY4_010012</name>
</gene>
<keyword evidence="2" id="KW-0963">Cytoplasm</keyword>
<dbReference type="Gene3D" id="2.30.42.10">
    <property type="match status" value="1"/>
</dbReference>
<dbReference type="InterPro" id="IPR001478">
    <property type="entry name" value="PDZ"/>
</dbReference>
<dbReference type="FunFam" id="2.30.42.10:FF:000055">
    <property type="entry name" value="PDZ and LIM domain protein 3"/>
    <property type="match status" value="1"/>
</dbReference>
<evidence type="ECO:0000256" key="3">
    <source>
        <dbReference type="ARBA" id="ARBA00023038"/>
    </source>
</evidence>
<keyword evidence="3" id="KW-0862">Zinc</keyword>
<evidence type="ECO:0000259" key="6">
    <source>
        <dbReference type="PROSITE" id="PS50106"/>
    </source>
</evidence>
<dbReference type="Pfam" id="PF00595">
    <property type="entry name" value="PDZ"/>
    <property type="match status" value="1"/>
</dbReference>
<evidence type="ECO:0000313" key="8">
    <source>
        <dbReference type="Proteomes" id="UP001591681"/>
    </source>
</evidence>
<evidence type="ECO:0000256" key="4">
    <source>
        <dbReference type="ARBA" id="ARBA00023212"/>
    </source>
</evidence>
<dbReference type="PANTHER" id="PTHR24214:SF6">
    <property type="entry name" value="PDZ AND LIM DOMAIN PROTEIN 4"/>
    <property type="match status" value="1"/>
</dbReference>
<dbReference type="CDD" id="cd06753">
    <property type="entry name" value="PDZ_PDLIM-like"/>
    <property type="match status" value="1"/>
</dbReference>
<dbReference type="Proteomes" id="UP001591681">
    <property type="component" value="Unassembled WGS sequence"/>
</dbReference>
<evidence type="ECO:0000256" key="2">
    <source>
        <dbReference type="ARBA" id="ARBA00022490"/>
    </source>
</evidence>